<dbReference type="Proteomes" id="UP000000763">
    <property type="component" value="Chromosome 5"/>
</dbReference>
<feature type="compositionally biased region" description="Basic residues" evidence="1">
    <location>
        <begin position="374"/>
        <end position="386"/>
    </location>
</feature>
<dbReference type="KEGG" id="dosa:Os05g0391050"/>
<reference evidence="2 3" key="1">
    <citation type="journal article" date="2005" name="Nature">
        <title>The map-based sequence of the rice genome.</title>
        <authorList>
            <consortium name="International rice genome sequencing project (IRGSP)"/>
            <person name="Matsumoto T."/>
            <person name="Wu J."/>
            <person name="Kanamori H."/>
            <person name="Katayose Y."/>
            <person name="Fujisawa M."/>
            <person name="Namiki N."/>
            <person name="Mizuno H."/>
            <person name="Yamamoto K."/>
            <person name="Antonio B.A."/>
            <person name="Baba T."/>
            <person name="Sakata K."/>
            <person name="Nagamura Y."/>
            <person name="Aoki H."/>
            <person name="Arikawa K."/>
            <person name="Arita K."/>
            <person name="Bito T."/>
            <person name="Chiden Y."/>
            <person name="Fujitsuka N."/>
            <person name="Fukunaka R."/>
            <person name="Hamada M."/>
            <person name="Harada C."/>
            <person name="Hayashi A."/>
            <person name="Hijishita S."/>
            <person name="Honda M."/>
            <person name="Hosokawa S."/>
            <person name="Ichikawa Y."/>
            <person name="Idonuma A."/>
            <person name="Iijima M."/>
            <person name="Ikeda M."/>
            <person name="Ikeno M."/>
            <person name="Ito K."/>
            <person name="Ito S."/>
            <person name="Ito T."/>
            <person name="Ito Y."/>
            <person name="Ito Y."/>
            <person name="Iwabuchi A."/>
            <person name="Kamiya K."/>
            <person name="Karasawa W."/>
            <person name="Kurita K."/>
            <person name="Katagiri S."/>
            <person name="Kikuta A."/>
            <person name="Kobayashi H."/>
            <person name="Kobayashi N."/>
            <person name="Machita K."/>
            <person name="Maehara T."/>
            <person name="Masukawa M."/>
            <person name="Mizubayashi T."/>
            <person name="Mukai Y."/>
            <person name="Nagasaki H."/>
            <person name="Nagata Y."/>
            <person name="Naito S."/>
            <person name="Nakashima M."/>
            <person name="Nakama Y."/>
            <person name="Nakamichi Y."/>
            <person name="Nakamura M."/>
            <person name="Meguro A."/>
            <person name="Negishi M."/>
            <person name="Ohta I."/>
            <person name="Ohta T."/>
            <person name="Okamoto M."/>
            <person name="Ono N."/>
            <person name="Saji S."/>
            <person name="Sakaguchi M."/>
            <person name="Sakai K."/>
            <person name="Shibata M."/>
            <person name="Shimokawa T."/>
            <person name="Song J."/>
            <person name="Takazaki Y."/>
            <person name="Terasawa K."/>
            <person name="Tsugane M."/>
            <person name="Tsuji K."/>
            <person name="Ueda S."/>
            <person name="Waki K."/>
            <person name="Yamagata H."/>
            <person name="Yamamoto M."/>
            <person name="Yamamoto S."/>
            <person name="Yamane H."/>
            <person name="Yoshiki S."/>
            <person name="Yoshihara R."/>
            <person name="Yukawa K."/>
            <person name="Zhong H."/>
            <person name="Yano M."/>
            <person name="Yuan Q."/>
            <person name="Ouyang S."/>
            <person name="Liu J."/>
            <person name="Jones K.M."/>
            <person name="Gansberger K."/>
            <person name="Moffat K."/>
            <person name="Hill J."/>
            <person name="Bera J."/>
            <person name="Fadrosh D."/>
            <person name="Jin S."/>
            <person name="Johri S."/>
            <person name="Kim M."/>
            <person name="Overton L."/>
            <person name="Reardon M."/>
            <person name="Tsitrin T."/>
            <person name="Vuong H."/>
            <person name="Weaver B."/>
            <person name="Ciecko A."/>
            <person name="Tallon L."/>
            <person name="Jackson J."/>
            <person name="Pai G."/>
            <person name="Aken S.V."/>
            <person name="Utterback T."/>
            <person name="Reidmuller S."/>
            <person name="Feldblyum T."/>
            <person name="Hsiao J."/>
            <person name="Zismann V."/>
            <person name="Iobst S."/>
            <person name="de Vazeille A.R."/>
            <person name="Buell C.R."/>
            <person name="Ying K."/>
            <person name="Li Y."/>
            <person name="Lu T."/>
            <person name="Huang Y."/>
            <person name="Zhao Q."/>
            <person name="Feng Q."/>
            <person name="Zhang L."/>
            <person name="Zhu J."/>
            <person name="Weng Q."/>
            <person name="Mu J."/>
            <person name="Lu Y."/>
            <person name="Fan D."/>
            <person name="Liu Y."/>
            <person name="Guan J."/>
            <person name="Zhang Y."/>
            <person name="Yu S."/>
            <person name="Liu X."/>
            <person name="Zhang Y."/>
            <person name="Hong G."/>
            <person name="Han B."/>
            <person name="Choisne N."/>
            <person name="Demange N."/>
            <person name="Orjeda G."/>
            <person name="Samain S."/>
            <person name="Cattolico L."/>
            <person name="Pelletier E."/>
            <person name="Couloux A."/>
            <person name="Segurens B."/>
            <person name="Wincker P."/>
            <person name="D'Hont A."/>
            <person name="Scarpelli C."/>
            <person name="Weissenbach J."/>
            <person name="Salanoubat M."/>
            <person name="Quetier F."/>
            <person name="Yu Y."/>
            <person name="Kim H.R."/>
            <person name="Rambo T."/>
            <person name="Currie J."/>
            <person name="Collura K."/>
            <person name="Luo M."/>
            <person name="Yang T."/>
            <person name="Ammiraju J.S.S."/>
            <person name="Engler F."/>
            <person name="Soderlund C."/>
            <person name="Wing R.A."/>
            <person name="Palmer L.E."/>
            <person name="de la Bastide M."/>
            <person name="Spiegel L."/>
            <person name="Nascimento L."/>
            <person name="Zutavern T."/>
            <person name="O'Shaughnessy A."/>
            <person name="Dike S."/>
            <person name="Dedhia N."/>
            <person name="Preston R."/>
            <person name="Balija V."/>
            <person name="McCombie W.R."/>
            <person name="Chow T."/>
            <person name="Chen H."/>
            <person name="Chung M."/>
            <person name="Chen C."/>
            <person name="Shaw J."/>
            <person name="Wu H."/>
            <person name="Hsiao K."/>
            <person name="Chao Y."/>
            <person name="Chu M."/>
            <person name="Cheng C."/>
            <person name="Hour A."/>
            <person name="Lee P."/>
            <person name="Lin S."/>
            <person name="Lin Y."/>
            <person name="Liou J."/>
            <person name="Liu S."/>
            <person name="Hsing Y."/>
            <person name="Raghuvanshi S."/>
            <person name="Mohanty A."/>
            <person name="Bharti A.K."/>
            <person name="Gaur A."/>
            <person name="Gupta V."/>
            <person name="Kumar D."/>
            <person name="Ravi V."/>
            <person name="Vij S."/>
            <person name="Kapur A."/>
            <person name="Khurana P."/>
            <person name="Khurana P."/>
            <person name="Khurana J.P."/>
            <person name="Tyagi A.K."/>
            <person name="Gaikwad K."/>
            <person name="Singh A."/>
            <person name="Dalal V."/>
            <person name="Srivastava S."/>
            <person name="Dixit A."/>
            <person name="Pal A.K."/>
            <person name="Ghazi I.A."/>
            <person name="Yadav M."/>
            <person name="Pandit A."/>
            <person name="Bhargava A."/>
            <person name="Sureshbabu K."/>
            <person name="Batra K."/>
            <person name="Sharma T.R."/>
            <person name="Mohapatra T."/>
            <person name="Singh N.K."/>
            <person name="Messing J."/>
            <person name="Nelson A.B."/>
            <person name="Fuks G."/>
            <person name="Kavchok S."/>
            <person name="Keizer G."/>
            <person name="Linton E."/>
            <person name="Llaca V."/>
            <person name="Song R."/>
            <person name="Tanyolac B."/>
            <person name="Young S."/>
            <person name="Ho-Il K."/>
            <person name="Hahn J.H."/>
            <person name="Sangsakoo G."/>
            <person name="Vanavichit A."/>
            <person name="de Mattos Luiz.A.T."/>
            <person name="Zimmer P.D."/>
            <person name="Malone G."/>
            <person name="Dellagostin O."/>
            <person name="de Oliveira A.C."/>
            <person name="Bevan M."/>
            <person name="Bancroft I."/>
            <person name="Minx P."/>
            <person name="Cordum H."/>
            <person name="Wilson R."/>
            <person name="Cheng Z."/>
            <person name="Jin W."/>
            <person name="Jiang J."/>
            <person name="Leong S.A."/>
            <person name="Iwama H."/>
            <person name="Gojobori T."/>
            <person name="Itoh T."/>
            <person name="Niimura Y."/>
            <person name="Fujii Y."/>
            <person name="Habara T."/>
            <person name="Sakai H."/>
            <person name="Sato Y."/>
            <person name="Wilson G."/>
            <person name="Kumar K."/>
            <person name="McCouch S."/>
            <person name="Juretic N."/>
            <person name="Hoen D."/>
            <person name="Wright S."/>
            <person name="Bruskiewich R."/>
            <person name="Bureau T."/>
            <person name="Miyao A."/>
            <person name="Hirochika H."/>
            <person name="Nishikawa T."/>
            <person name="Kadowaki K."/>
            <person name="Sugiura M."/>
            <person name="Burr B."/>
            <person name="Sasaki T."/>
        </authorList>
    </citation>
    <scope>NUCLEOTIDE SEQUENCE [LARGE SCALE GENOMIC DNA]</scope>
    <source>
        <strain evidence="3">cv. Nipponbare</strain>
    </source>
</reference>
<sequence length="386" mass="40278">MRGPPPLPAKGATAIAGRRGRCRCRKKGAAVAARIRGPPLMPPYSRCRCRKKGLLPLQGEGGRRRCLLVAAAAAGRRGHRRFKEKGTASVGEGAASVGEEAAATPAASALLLGEGGGERGREGRGVQVDGVRSVRSEWMRLVEEPALSLSVLEPDVGVGGGSGGGGGGGEGDNGGVFFVSPAGVVEQVGELARSPVLDVPYVAIDIVDWESLDILARNDDEGRLDIVGDDKFYELLGLRAEDEQAEMARQAGGNGGQAAGGDGAEAAAAGDGGKSKSKASTSNTEPGKKVLVRGKRRKRKPRRNTTKYGTSSDIPSPKRPCVQQIIEESPGRVTRRVTISRLAMLMMGGQAATTSQPQAATTSSTQPTNSYSQPRRKLTPKKKLQI</sequence>
<accession>C7J337</accession>
<dbReference type="AlphaFoldDB" id="C7J337"/>
<feature type="compositionally biased region" description="Gly residues" evidence="1">
    <location>
        <begin position="252"/>
        <end position="263"/>
    </location>
</feature>
<feature type="compositionally biased region" description="Low complexity" evidence="1">
    <location>
        <begin position="350"/>
        <end position="368"/>
    </location>
</feature>
<proteinExistence type="predicted"/>
<feature type="compositionally biased region" description="Basic residues" evidence="1">
    <location>
        <begin position="290"/>
        <end position="305"/>
    </location>
</feature>
<feature type="region of interest" description="Disordered" evidence="1">
    <location>
        <begin position="246"/>
        <end position="320"/>
    </location>
</feature>
<organism evidence="2 3">
    <name type="scientific">Oryza sativa subsp. japonica</name>
    <name type="common">Rice</name>
    <dbReference type="NCBI Taxonomy" id="39947"/>
    <lineage>
        <taxon>Eukaryota</taxon>
        <taxon>Viridiplantae</taxon>
        <taxon>Streptophyta</taxon>
        <taxon>Embryophyta</taxon>
        <taxon>Tracheophyta</taxon>
        <taxon>Spermatophyta</taxon>
        <taxon>Magnoliopsida</taxon>
        <taxon>Liliopsida</taxon>
        <taxon>Poales</taxon>
        <taxon>Poaceae</taxon>
        <taxon>BOP clade</taxon>
        <taxon>Oryzoideae</taxon>
        <taxon>Oryzeae</taxon>
        <taxon>Oryzinae</taxon>
        <taxon>Oryza</taxon>
        <taxon>Oryza sativa</taxon>
    </lineage>
</organism>
<evidence type="ECO:0000256" key="1">
    <source>
        <dbReference type="SAM" id="MobiDB-lite"/>
    </source>
</evidence>
<reference evidence="3" key="2">
    <citation type="journal article" date="2008" name="Nucleic Acids Res.">
        <title>The rice annotation project database (RAP-DB): 2008 update.</title>
        <authorList>
            <consortium name="The rice annotation project (RAP)"/>
        </authorList>
    </citation>
    <scope>GENOME REANNOTATION</scope>
    <source>
        <strain evidence="3">cv. Nipponbare</strain>
    </source>
</reference>
<feature type="region of interest" description="Disordered" evidence="1">
    <location>
        <begin position="348"/>
        <end position="386"/>
    </location>
</feature>
<protein>
    <submittedName>
        <fullName evidence="2">Os05g0391050 protein</fullName>
    </submittedName>
</protein>
<dbReference type="EMBL" id="AP008211">
    <property type="protein sequence ID" value="BAH93136.1"/>
    <property type="molecule type" value="Genomic_DNA"/>
</dbReference>
<evidence type="ECO:0000313" key="2">
    <source>
        <dbReference type="EMBL" id="BAH93136.1"/>
    </source>
</evidence>
<gene>
    <name evidence="2" type="ordered locus">Os05g0391050</name>
</gene>
<name>C7J337_ORYSJ</name>
<evidence type="ECO:0000313" key="3">
    <source>
        <dbReference type="Proteomes" id="UP000000763"/>
    </source>
</evidence>